<evidence type="ECO:0000256" key="1">
    <source>
        <dbReference type="ARBA" id="ARBA00022723"/>
    </source>
</evidence>
<dbReference type="InterPro" id="IPR050845">
    <property type="entry name" value="Cu-binding_ET"/>
</dbReference>
<protein>
    <submittedName>
        <fullName evidence="5">Copper-binding protein</fullName>
    </submittedName>
</protein>
<dbReference type="CDD" id="cd04211">
    <property type="entry name" value="Cupredoxin_like_2"/>
    <property type="match status" value="1"/>
</dbReference>
<feature type="chain" id="PRO_5026913785" evidence="3">
    <location>
        <begin position="23"/>
        <end position="159"/>
    </location>
</feature>
<dbReference type="Pfam" id="PF00127">
    <property type="entry name" value="Copper-bind"/>
    <property type="match status" value="1"/>
</dbReference>
<keyword evidence="3" id="KW-0732">Signal</keyword>
<keyword evidence="6" id="KW-1185">Reference proteome</keyword>
<evidence type="ECO:0000256" key="2">
    <source>
        <dbReference type="ARBA" id="ARBA00023008"/>
    </source>
</evidence>
<comment type="caution">
    <text evidence="5">The sequence shown here is derived from an EMBL/GenBank/DDBJ whole genome shotgun (WGS) entry which is preliminary data.</text>
</comment>
<proteinExistence type="predicted"/>
<dbReference type="AlphaFoldDB" id="A0A6N6VNA3"/>
<dbReference type="EMBL" id="WESC01000002">
    <property type="protein sequence ID" value="KAB7742132.1"/>
    <property type="molecule type" value="Genomic_DNA"/>
</dbReference>
<gene>
    <name evidence="5" type="ORF">F2P47_02335</name>
</gene>
<evidence type="ECO:0000256" key="3">
    <source>
        <dbReference type="SAM" id="SignalP"/>
    </source>
</evidence>
<dbReference type="Gene3D" id="2.60.40.420">
    <property type="entry name" value="Cupredoxins - blue copper proteins"/>
    <property type="match status" value="1"/>
</dbReference>
<name>A0A6N6VNA3_9HYPH</name>
<evidence type="ECO:0000313" key="5">
    <source>
        <dbReference type="EMBL" id="KAB7742132.1"/>
    </source>
</evidence>
<evidence type="ECO:0000313" key="6">
    <source>
        <dbReference type="Proteomes" id="UP000468901"/>
    </source>
</evidence>
<keyword evidence="1" id="KW-0479">Metal-binding</keyword>
<accession>A0A6N6VNA3</accession>
<feature type="domain" description="Blue (type 1) copper" evidence="4">
    <location>
        <begin position="47"/>
        <end position="159"/>
    </location>
</feature>
<organism evidence="5 6">
    <name type="scientific">Parvibaculum sedimenti</name>
    <dbReference type="NCBI Taxonomy" id="2608632"/>
    <lineage>
        <taxon>Bacteria</taxon>
        <taxon>Pseudomonadati</taxon>
        <taxon>Pseudomonadota</taxon>
        <taxon>Alphaproteobacteria</taxon>
        <taxon>Hyphomicrobiales</taxon>
        <taxon>Parvibaculaceae</taxon>
        <taxon>Parvibaculum</taxon>
    </lineage>
</organism>
<dbReference type="PANTHER" id="PTHR38439">
    <property type="entry name" value="AURACYANIN-B"/>
    <property type="match status" value="1"/>
</dbReference>
<dbReference type="InterPro" id="IPR000923">
    <property type="entry name" value="BlueCu_1"/>
</dbReference>
<sequence length="159" mass="17366">MKMRFAALLTASLALATSSAFASDMDDGHNHAAAYGEPGDAKKADRTVTIEATEIAFNVKELTFRKGETVRFVFVNKGEQPHEFMIADAAELADHRQMMQQMAGMSMESMGHKSPNAISTEPGETKELVWTFTNAGEFQFACNYPGHAEVGMEGKIVVK</sequence>
<evidence type="ECO:0000259" key="4">
    <source>
        <dbReference type="Pfam" id="PF00127"/>
    </source>
</evidence>
<feature type="signal peptide" evidence="3">
    <location>
        <begin position="1"/>
        <end position="22"/>
    </location>
</feature>
<dbReference type="RefSeq" id="WP_152214554.1">
    <property type="nucleotide sequence ID" value="NZ_JBAQYD010000322.1"/>
</dbReference>
<dbReference type="InterPro" id="IPR033138">
    <property type="entry name" value="Cu_oxidase_CS"/>
</dbReference>
<dbReference type="InterPro" id="IPR008972">
    <property type="entry name" value="Cupredoxin"/>
</dbReference>
<dbReference type="PROSITE" id="PS00079">
    <property type="entry name" value="MULTICOPPER_OXIDASE1"/>
    <property type="match status" value="1"/>
</dbReference>
<dbReference type="Proteomes" id="UP000468901">
    <property type="component" value="Unassembled WGS sequence"/>
</dbReference>
<dbReference type="SUPFAM" id="SSF49503">
    <property type="entry name" value="Cupredoxins"/>
    <property type="match status" value="1"/>
</dbReference>
<dbReference type="GO" id="GO:0005507">
    <property type="term" value="F:copper ion binding"/>
    <property type="evidence" value="ECO:0007669"/>
    <property type="project" value="InterPro"/>
</dbReference>
<dbReference type="PANTHER" id="PTHR38439:SF3">
    <property type="entry name" value="COPPER-RESISTANT CUPROPROTEIN COPI"/>
    <property type="match status" value="1"/>
</dbReference>
<dbReference type="GO" id="GO:0009055">
    <property type="term" value="F:electron transfer activity"/>
    <property type="evidence" value="ECO:0007669"/>
    <property type="project" value="InterPro"/>
</dbReference>
<reference evidence="5 6" key="1">
    <citation type="submission" date="2019-09" db="EMBL/GenBank/DDBJ databases">
        <title>Parvibaculum sedimenti sp. nov., isolated from sediment.</title>
        <authorList>
            <person name="Wang Y."/>
        </authorList>
    </citation>
    <scope>NUCLEOTIDE SEQUENCE [LARGE SCALE GENOMIC DNA]</scope>
    <source>
        <strain evidence="5 6">HXT-9</strain>
    </source>
</reference>
<keyword evidence="2" id="KW-0186">Copper</keyword>